<dbReference type="SMART" id="SM00860">
    <property type="entry name" value="SMI1_KNR4"/>
    <property type="match status" value="1"/>
</dbReference>
<feature type="domain" description="Knr4/Smi1-like" evidence="1">
    <location>
        <begin position="25"/>
        <end position="183"/>
    </location>
</feature>
<dbReference type="RefSeq" id="WP_220198766.1">
    <property type="nucleotide sequence ID" value="NZ_BNJF01000006.1"/>
</dbReference>
<evidence type="ECO:0000313" key="3">
    <source>
        <dbReference type="Proteomes" id="UP000612362"/>
    </source>
</evidence>
<comment type="caution">
    <text evidence="2">The sequence shown here is derived from an EMBL/GenBank/DDBJ whole genome shotgun (WGS) entry which is preliminary data.</text>
</comment>
<dbReference type="SUPFAM" id="SSF160631">
    <property type="entry name" value="SMI1/KNR4-like"/>
    <property type="match status" value="1"/>
</dbReference>
<dbReference type="AlphaFoldDB" id="A0A8J3I3T4"/>
<evidence type="ECO:0000313" key="2">
    <source>
        <dbReference type="EMBL" id="GHO49652.1"/>
    </source>
</evidence>
<dbReference type="InterPro" id="IPR037883">
    <property type="entry name" value="Knr4/Smi1-like_sf"/>
</dbReference>
<dbReference type="Proteomes" id="UP000612362">
    <property type="component" value="Unassembled WGS sequence"/>
</dbReference>
<name>A0A8J3I3T4_9CHLR</name>
<reference evidence="2" key="1">
    <citation type="submission" date="2020-10" db="EMBL/GenBank/DDBJ databases">
        <title>Taxonomic study of unclassified bacteria belonging to the class Ktedonobacteria.</title>
        <authorList>
            <person name="Yabe S."/>
            <person name="Wang C.M."/>
            <person name="Zheng Y."/>
            <person name="Sakai Y."/>
            <person name="Cavaletti L."/>
            <person name="Monciardini P."/>
            <person name="Donadio S."/>
        </authorList>
    </citation>
    <scope>NUCLEOTIDE SEQUENCE</scope>
    <source>
        <strain evidence="2">SOSP1-1</strain>
    </source>
</reference>
<keyword evidence="3" id="KW-1185">Reference proteome</keyword>
<gene>
    <name evidence="2" type="ORF">KSX_78150</name>
</gene>
<dbReference type="Pfam" id="PF09346">
    <property type="entry name" value="SMI1_KNR4"/>
    <property type="match status" value="1"/>
</dbReference>
<proteinExistence type="predicted"/>
<sequence length="190" mass="21841">MDSDHQYDDLLTRIRAHWRPSIFPPATEEQVQETERQLGFPLPPLLRLLYTEIANGGFGPGEGIVGTPGGFRMTTPSLFDGPKLDIVQSYRREISEAQTLLHLEDYEEIPCTLNVWYNLGNVWEERAIQSYHYELPDHAWPTYMLPLCYHGCTCFTSIDAISGRLFNERNECVAASLEKWFENRLAGARM</sequence>
<organism evidence="2 3">
    <name type="scientific">Ktedonospora formicarum</name>
    <dbReference type="NCBI Taxonomy" id="2778364"/>
    <lineage>
        <taxon>Bacteria</taxon>
        <taxon>Bacillati</taxon>
        <taxon>Chloroflexota</taxon>
        <taxon>Ktedonobacteria</taxon>
        <taxon>Ktedonobacterales</taxon>
        <taxon>Ktedonobacteraceae</taxon>
        <taxon>Ktedonospora</taxon>
    </lineage>
</organism>
<dbReference type="InterPro" id="IPR018958">
    <property type="entry name" value="Knr4/Smi1-like_dom"/>
</dbReference>
<protein>
    <recommendedName>
        <fullName evidence="1">Knr4/Smi1-like domain-containing protein</fullName>
    </recommendedName>
</protein>
<dbReference type="EMBL" id="BNJF01000006">
    <property type="protein sequence ID" value="GHO49652.1"/>
    <property type="molecule type" value="Genomic_DNA"/>
</dbReference>
<evidence type="ECO:0000259" key="1">
    <source>
        <dbReference type="SMART" id="SM00860"/>
    </source>
</evidence>
<accession>A0A8J3I3T4</accession>